<dbReference type="EMBL" id="QRKB01000040">
    <property type="protein sequence ID" value="RHH78735.1"/>
    <property type="molecule type" value="Genomic_DNA"/>
</dbReference>
<dbReference type="RefSeq" id="WP_118255509.1">
    <property type="nucleotide sequence ID" value="NZ_QRKB01000040.1"/>
</dbReference>
<dbReference type="Gene3D" id="1.10.510.10">
    <property type="entry name" value="Transferase(Phosphotransferase) domain 1"/>
    <property type="match status" value="1"/>
</dbReference>
<keyword evidence="4 7" id="KW-0418">Kinase</keyword>
<name>A0A3R6EDY7_9BACT</name>
<dbReference type="SUPFAM" id="SSF56112">
    <property type="entry name" value="Protein kinase-like (PK-like)"/>
    <property type="match status" value="1"/>
</dbReference>
<evidence type="ECO:0000256" key="4">
    <source>
        <dbReference type="ARBA" id="ARBA00022777"/>
    </source>
</evidence>
<evidence type="ECO:0000256" key="5">
    <source>
        <dbReference type="ARBA" id="ARBA00022840"/>
    </source>
</evidence>
<feature type="domain" description="Protein kinase" evidence="6">
    <location>
        <begin position="18"/>
        <end position="298"/>
    </location>
</feature>
<comment type="caution">
    <text evidence="7">The sequence shown here is derived from an EMBL/GenBank/DDBJ whole genome shotgun (WGS) entry which is preliminary data.</text>
</comment>
<dbReference type="Proteomes" id="UP000284548">
    <property type="component" value="Unassembled WGS sequence"/>
</dbReference>
<dbReference type="InterPro" id="IPR011009">
    <property type="entry name" value="Kinase-like_dom_sf"/>
</dbReference>
<evidence type="ECO:0000256" key="2">
    <source>
        <dbReference type="ARBA" id="ARBA00022679"/>
    </source>
</evidence>
<dbReference type="GO" id="GO:0005524">
    <property type="term" value="F:ATP binding"/>
    <property type="evidence" value="ECO:0007669"/>
    <property type="project" value="UniProtKB-KW"/>
</dbReference>
<dbReference type="Pfam" id="PF00069">
    <property type="entry name" value="Pkinase"/>
    <property type="match status" value="1"/>
</dbReference>
<dbReference type="GO" id="GO:0004674">
    <property type="term" value="F:protein serine/threonine kinase activity"/>
    <property type="evidence" value="ECO:0007669"/>
    <property type="project" value="UniProtKB-KW"/>
</dbReference>
<dbReference type="SMART" id="SM00220">
    <property type="entry name" value="S_TKc"/>
    <property type="match status" value="1"/>
</dbReference>
<dbReference type="PROSITE" id="PS50011">
    <property type="entry name" value="PROTEIN_KINASE_DOM"/>
    <property type="match status" value="1"/>
</dbReference>
<protein>
    <submittedName>
        <fullName evidence="7">Serine/threonine protein kinase</fullName>
    </submittedName>
</protein>
<sequence>MEELSPNTIIELTNGKQCRVIEELGRGGQGIVYKVEYEGIPHALKWYIVKNKPAFYANLENNVMTGAPNDSFLWPLAVSKPSQYGSFGYIMKLRPSGYEEIGSFMLAKAKFSTPSALIEAALQICSAFQKLHIIGLSYQDMNDGNFFINPQTGDVLICDNDNVAPNKVNMGIVGKSGYMAPEIVDKQAMPDRYTDYFSLGIILFILFYLNRPFEGKRVLNCPCFTEEAERKLYGMDCVFIMNPNDDSNRPDPRFHKNVMRRWAYFPRLLRETFIKAFSKEAIMNPTKRVMDKTWQQVLLQLRAQYVKCPWCDKKTFIDPDAPVSKCVCCHRDINRPIMLKLGNYRIPLLEEQKIYRCQSQASMNVDLSEVCGSVIKNSVTGKLGIQNTSGTTWAVTLPNGEVRNVESGRGLPAIPDLKIKFNHNITALTTL</sequence>
<evidence type="ECO:0000259" key="6">
    <source>
        <dbReference type="PROSITE" id="PS50011"/>
    </source>
</evidence>
<organism evidence="7 8">
    <name type="scientific">Segatella copri</name>
    <dbReference type="NCBI Taxonomy" id="165179"/>
    <lineage>
        <taxon>Bacteria</taxon>
        <taxon>Pseudomonadati</taxon>
        <taxon>Bacteroidota</taxon>
        <taxon>Bacteroidia</taxon>
        <taxon>Bacteroidales</taxon>
        <taxon>Prevotellaceae</taxon>
        <taxon>Segatella</taxon>
    </lineage>
</organism>
<keyword evidence="1 7" id="KW-0723">Serine/threonine-protein kinase</keyword>
<accession>A0A3R6EDY7</accession>
<gene>
    <name evidence="7" type="ORF">DW192_12945</name>
</gene>
<reference evidence="7 8" key="1">
    <citation type="submission" date="2018-08" db="EMBL/GenBank/DDBJ databases">
        <title>A genome reference for cultivated species of the human gut microbiota.</title>
        <authorList>
            <person name="Zou Y."/>
            <person name="Xue W."/>
            <person name="Luo G."/>
        </authorList>
    </citation>
    <scope>NUCLEOTIDE SEQUENCE [LARGE SCALE GENOMIC DNA]</scope>
    <source>
        <strain evidence="7 8">AM16-54</strain>
    </source>
</reference>
<dbReference type="InterPro" id="IPR000719">
    <property type="entry name" value="Prot_kinase_dom"/>
</dbReference>
<keyword evidence="3" id="KW-0547">Nucleotide-binding</keyword>
<evidence type="ECO:0000313" key="8">
    <source>
        <dbReference type="Proteomes" id="UP000284548"/>
    </source>
</evidence>
<evidence type="ECO:0000313" key="7">
    <source>
        <dbReference type="EMBL" id="RHH78735.1"/>
    </source>
</evidence>
<keyword evidence="5" id="KW-0067">ATP-binding</keyword>
<proteinExistence type="predicted"/>
<dbReference type="AlphaFoldDB" id="A0A3R6EDY7"/>
<dbReference type="PANTHER" id="PTHR24345:SF0">
    <property type="entry name" value="CELL CYCLE SERINE_THREONINE-PROTEIN KINASE CDC5_MSD2"/>
    <property type="match status" value="1"/>
</dbReference>
<dbReference type="PANTHER" id="PTHR24345">
    <property type="entry name" value="SERINE/THREONINE-PROTEIN KINASE PLK"/>
    <property type="match status" value="1"/>
</dbReference>
<evidence type="ECO:0000256" key="1">
    <source>
        <dbReference type="ARBA" id="ARBA00022527"/>
    </source>
</evidence>
<evidence type="ECO:0000256" key="3">
    <source>
        <dbReference type="ARBA" id="ARBA00022741"/>
    </source>
</evidence>
<keyword evidence="2" id="KW-0808">Transferase</keyword>